<keyword evidence="5" id="KW-1185">Reference proteome</keyword>
<evidence type="ECO:0000313" key="3">
    <source>
        <dbReference type="EMBL" id="SFP73405.1"/>
    </source>
</evidence>
<gene>
    <name evidence="2" type="ORF">HHA03_22090</name>
    <name evidence="3" type="ORF">SAMN05421839_15012</name>
</gene>
<evidence type="ECO:0000313" key="4">
    <source>
        <dbReference type="Proteomes" id="UP000242243"/>
    </source>
</evidence>
<evidence type="ECO:0000256" key="1">
    <source>
        <dbReference type="SAM" id="Phobius"/>
    </source>
</evidence>
<feature type="transmembrane region" description="Helical" evidence="1">
    <location>
        <begin position="68"/>
        <end position="91"/>
    </location>
</feature>
<dbReference type="EMBL" id="FOXC01000050">
    <property type="protein sequence ID" value="SFP73405.1"/>
    <property type="molecule type" value="Genomic_DNA"/>
</dbReference>
<keyword evidence="1" id="KW-0812">Transmembrane</keyword>
<name>A0A1I5SRQ3_9BACI</name>
<organism evidence="3 4">
    <name type="scientific">Halolactibacillus halophilus</name>
    <dbReference type="NCBI Taxonomy" id="306540"/>
    <lineage>
        <taxon>Bacteria</taxon>
        <taxon>Bacillati</taxon>
        <taxon>Bacillota</taxon>
        <taxon>Bacilli</taxon>
        <taxon>Bacillales</taxon>
        <taxon>Bacillaceae</taxon>
        <taxon>Halolactibacillus</taxon>
    </lineage>
</organism>
<dbReference type="EMBL" id="BJWI01000051">
    <property type="protein sequence ID" value="GEM02677.1"/>
    <property type="molecule type" value="Genomic_DNA"/>
</dbReference>
<keyword evidence="1" id="KW-1133">Transmembrane helix</keyword>
<evidence type="ECO:0000313" key="5">
    <source>
        <dbReference type="Proteomes" id="UP000321547"/>
    </source>
</evidence>
<feature type="transmembrane region" description="Helical" evidence="1">
    <location>
        <begin position="97"/>
        <end position="118"/>
    </location>
</feature>
<keyword evidence="1" id="KW-0472">Membrane</keyword>
<reference evidence="3 4" key="1">
    <citation type="submission" date="2016-10" db="EMBL/GenBank/DDBJ databases">
        <authorList>
            <person name="de Groot N.N."/>
        </authorList>
    </citation>
    <scope>NUCLEOTIDE SEQUENCE [LARGE SCALE GENOMIC DNA]</scope>
    <source>
        <strain evidence="3 4">DSM 17073</strain>
    </source>
</reference>
<reference evidence="2 5" key="2">
    <citation type="submission" date="2019-07" db="EMBL/GenBank/DDBJ databases">
        <title>Whole genome shotgun sequence of Halolactibacillus halophilus NBRC 100868.</title>
        <authorList>
            <person name="Hosoyama A."/>
            <person name="Uohara A."/>
            <person name="Ohji S."/>
            <person name="Ichikawa N."/>
        </authorList>
    </citation>
    <scope>NUCLEOTIDE SEQUENCE [LARGE SCALE GENOMIC DNA]</scope>
    <source>
        <strain evidence="2 5">NBRC 100868</strain>
    </source>
</reference>
<accession>A0A1I5SRQ3</accession>
<proteinExistence type="predicted"/>
<dbReference type="STRING" id="306540.SAMN05421839_15012"/>
<sequence>MKLTNKADRLQRPHVHLDGERVALLDRDETLDISLDAGPHTLTVNQPLSKKVTVSVRDEDAYVIKRNLWYLVMRLIAAVIVITISVLSLLYPVGIPFSVVLTLLILSLMVNVAGLFLVRLYRLEPEEE</sequence>
<evidence type="ECO:0000313" key="2">
    <source>
        <dbReference type="EMBL" id="GEM02677.1"/>
    </source>
</evidence>
<protein>
    <submittedName>
        <fullName evidence="3">Uncharacterized protein</fullName>
    </submittedName>
</protein>
<dbReference type="Proteomes" id="UP000242243">
    <property type="component" value="Unassembled WGS sequence"/>
</dbReference>
<dbReference type="AlphaFoldDB" id="A0A1I5SRQ3"/>
<dbReference type="RefSeq" id="WP_089833780.1">
    <property type="nucleotide sequence ID" value="NZ_BJWI01000051.1"/>
</dbReference>
<dbReference type="Proteomes" id="UP000321547">
    <property type="component" value="Unassembled WGS sequence"/>
</dbReference>